<keyword evidence="4 8" id="KW-0812">Transmembrane</keyword>
<dbReference type="NCBIfam" id="TIGR04056">
    <property type="entry name" value="OMP_RagA_SusC"/>
    <property type="match status" value="1"/>
</dbReference>
<evidence type="ECO:0000256" key="1">
    <source>
        <dbReference type="ARBA" id="ARBA00004571"/>
    </source>
</evidence>
<dbReference type="InterPro" id="IPR012910">
    <property type="entry name" value="Plug_dom"/>
</dbReference>
<name>A0A839GC70_9BACT</name>
<dbReference type="InterPro" id="IPR036942">
    <property type="entry name" value="Beta-barrel_TonB_sf"/>
</dbReference>
<accession>A0A839GC70</accession>
<evidence type="ECO:0000256" key="2">
    <source>
        <dbReference type="ARBA" id="ARBA00022448"/>
    </source>
</evidence>
<dbReference type="Gene3D" id="2.60.40.1120">
    <property type="entry name" value="Carboxypeptidase-like, regulatory domain"/>
    <property type="match status" value="1"/>
</dbReference>
<feature type="chain" id="PRO_5032352862" evidence="10">
    <location>
        <begin position="48"/>
        <end position="1057"/>
    </location>
</feature>
<dbReference type="NCBIfam" id="TIGR04057">
    <property type="entry name" value="SusC_RagA_signa"/>
    <property type="match status" value="1"/>
</dbReference>
<dbReference type="RefSeq" id="WP_246386631.1">
    <property type="nucleotide sequence ID" value="NZ_JACJIQ010000002.1"/>
</dbReference>
<evidence type="ECO:0000259" key="12">
    <source>
        <dbReference type="Pfam" id="PF07715"/>
    </source>
</evidence>
<dbReference type="GO" id="GO:0009279">
    <property type="term" value="C:cell outer membrane"/>
    <property type="evidence" value="ECO:0007669"/>
    <property type="project" value="UniProtKB-SubCell"/>
</dbReference>
<dbReference type="Gene3D" id="2.40.170.20">
    <property type="entry name" value="TonB-dependent receptor, beta-barrel domain"/>
    <property type="match status" value="1"/>
</dbReference>
<dbReference type="InterPro" id="IPR023996">
    <property type="entry name" value="TonB-dep_OMP_SusC/RagA"/>
</dbReference>
<dbReference type="SUPFAM" id="SSF56935">
    <property type="entry name" value="Porins"/>
    <property type="match status" value="1"/>
</dbReference>
<dbReference type="SUPFAM" id="SSF49464">
    <property type="entry name" value="Carboxypeptidase regulatory domain-like"/>
    <property type="match status" value="1"/>
</dbReference>
<evidence type="ECO:0000256" key="3">
    <source>
        <dbReference type="ARBA" id="ARBA00022452"/>
    </source>
</evidence>
<sequence length="1057" mass="115569">MFLFFEDLDQTGIKQIHNNYPKSFSMKVVLRLMLFAMSLFIAQAGFAQSKTITGRVTSSDDGSPMPGVSVVLKGTTVGASTDGDGRYSIQAPVGGTLVFSFIGTIPQEKVVGAASTVDVVMRTDSKALDEVVVTALGIEERKAALGYAITEVKGADVAQTQRENFINGLAGRVAGVEVNATSGLPGASASITIRGVSSLSGSNQPLFVVDGLPVSNNTFSTANFAGAAQLENRGVDYGNRASDINPEDIESITVLKGPEASALYGIDAASGAIVITTKRGKVGAARINYSNSFRMDKIRKYPKIQRIYDRGTLGVTDEGSTITTYFGQPFPEGTQFYDNVKNFFQTNYTQKHNLSVSGGTDASTYRVSTSYTGNQGFIPNTGLDKFTLSSAITSKLNKYISSDVTFAYTHQDVESIFNVSGGPLLGLLSWPSDDDASVYMNPDGTRRFFTAGGTTAFPEMENPFFNVNKNSNNNVSDRYITNVKLVIDPAPWLKFVGNVGFDYFTQKITAVRHPESRLSGTRGGVFDQATNTSRNLNIQYYAQITKKFFGDKFSTDFKLGSAVNDQNGFTQAVNGEKFQAPGLYSIENTDPTTHRGRNRLSQRRLVGVFSNLNLGYGGFLYLNLSGRNDWTSTLPKDNNSFFYPSAGLSFVFTELAPLAGIKNVLSFGKIRASAAQVGKDADPYMIRPWLEPRTTTGAGFGYAFNGPSESLNPEMTTSYEVGAEMKFFNDRLGIDFATYKKVSKEQIVRGMRLSYGTGYVLKTFNAGEIETGGYEFQINATPLIFKDFTWDITANYSHNYSELVKLPSSIPEYYSSDTWLYNNIRNGARVGGPVNSFTAYEYERNNKGEILISPSTGYPIRQTTDWVVVGDRTPDFLMGITNTFTYKNLSLNFLLDIRRGGDVFNATEHFLTVRGLSMRTLDRFEPRIYSGVLKDGLENTANPTRNNIVINPAWDANFFSATSGEVDYVEKDINWLRLRDVTLRYTLPTALLQRTKFAKSASVFVTGTDLFLITNYSGLDPVGSATSLATGGSGGYGFDYGNLPMPMGINVGINVSF</sequence>
<evidence type="ECO:0000256" key="4">
    <source>
        <dbReference type="ARBA" id="ARBA00022692"/>
    </source>
</evidence>
<keyword evidence="6 8" id="KW-0472">Membrane</keyword>
<dbReference type="Pfam" id="PF07715">
    <property type="entry name" value="Plug"/>
    <property type="match status" value="1"/>
</dbReference>
<dbReference type="InterPro" id="IPR008969">
    <property type="entry name" value="CarboxyPept-like_regulatory"/>
</dbReference>
<evidence type="ECO:0000256" key="8">
    <source>
        <dbReference type="PROSITE-ProRule" id="PRU01360"/>
    </source>
</evidence>
<keyword evidence="10" id="KW-0732">Signal</keyword>
<reference evidence="13 14" key="1">
    <citation type="submission" date="2020-08" db="EMBL/GenBank/DDBJ databases">
        <title>Genomic Encyclopedia of Type Strains, Phase IV (KMG-IV): sequencing the most valuable type-strain genomes for metagenomic binning, comparative biology and taxonomic classification.</title>
        <authorList>
            <person name="Goeker M."/>
        </authorList>
    </citation>
    <scope>NUCLEOTIDE SEQUENCE [LARGE SCALE GENOMIC DNA]</scope>
    <source>
        <strain evidence="13 14">DSM 29854</strain>
    </source>
</reference>
<feature type="domain" description="TonB-dependent receptor plug" evidence="12">
    <location>
        <begin position="145"/>
        <end position="272"/>
    </location>
</feature>
<evidence type="ECO:0000256" key="10">
    <source>
        <dbReference type="SAM" id="SignalP"/>
    </source>
</evidence>
<dbReference type="AlphaFoldDB" id="A0A839GC70"/>
<dbReference type="InterPro" id="IPR037066">
    <property type="entry name" value="Plug_dom_sf"/>
</dbReference>
<dbReference type="InterPro" id="IPR039426">
    <property type="entry name" value="TonB-dep_rcpt-like"/>
</dbReference>
<comment type="subcellular location">
    <subcellularLocation>
        <location evidence="1 8">Cell outer membrane</location>
        <topology evidence="1 8">Multi-pass membrane protein</topology>
    </subcellularLocation>
</comment>
<evidence type="ECO:0000256" key="6">
    <source>
        <dbReference type="ARBA" id="ARBA00023136"/>
    </source>
</evidence>
<organism evidence="13 14">
    <name type="scientific">Rufibacter quisquiliarum</name>
    <dbReference type="NCBI Taxonomy" id="1549639"/>
    <lineage>
        <taxon>Bacteria</taxon>
        <taxon>Pseudomonadati</taxon>
        <taxon>Bacteroidota</taxon>
        <taxon>Cytophagia</taxon>
        <taxon>Cytophagales</taxon>
        <taxon>Hymenobacteraceae</taxon>
        <taxon>Rufibacter</taxon>
    </lineage>
</organism>
<proteinExistence type="inferred from homology"/>
<evidence type="ECO:0000259" key="11">
    <source>
        <dbReference type="Pfam" id="PF00593"/>
    </source>
</evidence>
<keyword evidence="7 8" id="KW-0998">Cell outer membrane</keyword>
<dbReference type="Proteomes" id="UP000563094">
    <property type="component" value="Unassembled WGS sequence"/>
</dbReference>
<protein>
    <submittedName>
        <fullName evidence="13">TonB-linked SusC/RagA family outer membrane protein</fullName>
    </submittedName>
</protein>
<evidence type="ECO:0000256" key="9">
    <source>
        <dbReference type="RuleBase" id="RU003357"/>
    </source>
</evidence>
<keyword evidence="5 9" id="KW-0798">TonB box</keyword>
<keyword evidence="3 8" id="KW-1134">Transmembrane beta strand</keyword>
<dbReference type="PROSITE" id="PS52016">
    <property type="entry name" value="TONB_DEPENDENT_REC_3"/>
    <property type="match status" value="1"/>
</dbReference>
<gene>
    <name evidence="13" type="ORF">FHS90_000632</name>
</gene>
<comment type="similarity">
    <text evidence="8 9">Belongs to the TonB-dependent receptor family.</text>
</comment>
<dbReference type="Pfam" id="PF13715">
    <property type="entry name" value="CarbopepD_reg_2"/>
    <property type="match status" value="1"/>
</dbReference>
<dbReference type="InterPro" id="IPR000531">
    <property type="entry name" value="Beta-barrel_TonB"/>
</dbReference>
<keyword evidence="2 8" id="KW-0813">Transport</keyword>
<evidence type="ECO:0000256" key="5">
    <source>
        <dbReference type="ARBA" id="ARBA00023077"/>
    </source>
</evidence>
<comment type="caution">
    <text evidence="13">The sequence shown here is derived from an EMBL/GenBank/DDBJ whole genome shotgun (WGS) entry which is preliminary data.</text>
</comment>
<keyword evidence="14" id="KW-1185">Reference proteome</keyword>
<evidence type="ECO:0000313" key="14">
    <source>
        <dbReference type="Proteomes" id="UP000563094"/>
    </source>
</evidence>
<dbReference type="EMBL" id="JACJIQ010000002">
    <property type="protein sequence ID" value="MBA9075930.1"/>
    <property type="molecule type" value="Genomic_DNA"/>
</dbReference>
<evidence type="ECO:0000313" key="13">
    <source>
        <dbReference type="EMBL" id="MBA9075930.1"/>
    </source>
</evidence>
<dbReference type="InterPro" id="IPR023997">
    <property type="entry name" value="TonB-dep_OMP_SusC/RagA_CS"/>
</dbReference>
<feature type="domain" description="TonB-dependent receptor-like beta-barrel" evidence="11">
    <location>
        <begin position="465"/>
        <end position="871"/>
    </location>
</feature>
<dbReference type="Pfam" id="PF00593">
    <property type="entry name" value="TonB_dep_Rec_b-barrel"/>
    <property type="match status" value="1"/>
</dbReference>
<dbReference type="Gene3D" id="2.170.130.10">
    <property type="entry name" value="TonB-dependent receptor, plug domain"/>
    <property type="match status" value="1"/>
</dbReference>
<evidence type="ECO:0000256" key="7">
    <source>
        <dbReference type="ARBA" id="ARBA00023237"/>
    </source>
</evidence>
<feature type="signal peptide" evidence="10">
    <location>
        <begin position="1"/>
        <end position="47"/>
    </location>
</feature>